<keyword evidence="4" id="KW-1185">Reference proteome</keyword>
<keyword evidence="2" id="KW-0812">Transmembrane</keyword>
<evidence type="ECO:0000256" key="2">
    <source>
        <dbReference type="SAM" id="Phobius"/>
    </source>
</evidence>
<comment type="caution">
    <text evidence="3">The sequence shown here is derived from an EMBL/GenBank/DDBJ whole genome shotgun (WGS) entry which is preliminary data.</text>
</comment>
<feature type="transmembrane region" description="Helical" evidence="2">
    <location>
        <begin position="223"/>
        <end position="240"/>
    </location>
</feature>
<protein>
    <recommendedName>
        <fullName evidence="5">Oligosaccharide repeat unit polymerase</fullName>
    </recommendedName>
</protein>
<feature type="transmembrane region" description="Helical" evidence="2">
    <location>
        <begin position="358"/>
        <end position="375"/>
    </location>
</feature>
<feature type="transmembrane region" description="Helical" evidence="2">
    <location>
        <begin position="147"/>
        <end position="166"/>
    </location>
</feature>
<feature type="transmembrane region" description="Helical" evidence="2">
    <location>
        <begin position="50"/>
        <end position="74"/>
    </location>
</feature>
<evidence type="ECO:0000313" key="3">
    <source>
        <dbReference type="EMBL" id="TMV05603.1"/>
    </source>
</evidence>
<feature type="region of interest" description="Disordered" evidence="1">
    <location>
        <begin position="405"/>
        <end position="426"/>
    </location>
</feature>
<evidence type="ECO:0008006" key="5">
    <source>
        <dbReference type="Google" id="ProtNLM"/>
    </source>
</evidence>
<feature type="transmembrane region" description="Helical" evidence="2">
    <location>
        <begin position="98"/>
        <end position="127"/>
    </location>
</feature>
<sequence length="426" mass="45897">MSWLSPPSLLAICWGLTFAVAGLALALPETFDLVPVFLWREGLTPDAFSWLGGLWLITALAALLTGDLAARVALPPARPVRPSLDLSRAARLTARANTLFLGTTLAWVALTAARFGGLANLVVLAAQDTLGARDLLLDNKLFTGMRLFYAALPATGCLAAAILAAGGHALPRRARRRCTMVLLLNSVALFLLPVVMSQRLLLLQFVLSAYLVTCLIRRRIVGLRWLALGTIVFLSVWTLRESLTNPHFDRPAFEIAAQKLAFYFVNDLWNSFAPLGAEVPLTLGAHSLHGLMVLTFSDGVFAPMLASRVQAAQALRGGGEFSLLAAPYVDFGLLGGVLVLLIAGFVLRLVFHRAQAGLPWAALYAQIGVALLISSHGLYVTHQNCLFSLLVIAVISRMARSRRSATSPRKSAVPLCHESKGRRAHA</sequence>
<keyword evidence="2" id="KW-0472">Membrane</keyword>
<name>A0ABY2WUA3_9RHOB</name>
<dbReference type="EMBL" id="VCPD01000006">
    <property type="protein sequence ID" value="TMV05603.1"/>
    <property type="molecule type" value="Genomic_DNA"/>
</dbReference>
<evidence type="ECO:0000313" key="4">
    <source>
        <dbReference type="Proteomes" id="UP001193035"/>
    </source>
</evidence>
<keyword evidence="2" id="KW-1133">Transmembrane helix</keyword>
<feature type="transmembrane region" description="Helical" evidence="2">
    <location>
        <begin position="331"/>
        <end position="351"/>
    </location>
</feature>
<organism evidence="3 4">
    <name type="scientific">Ruegeria sediminis</name>
    <dbReference type="NCBI Taxonomy" id="2583820"/>
    <lineage>
        <taxon>Bacteria</taxon>
        <taxon>Pseudomonadati</taxon>
        <taxon>Pseudomonadota</taxon>
        <taxon>Alphaproteobacteria</taxon>
        <taxon>Rhodobacterales</taxon>
        <taxon>Roseobacteraceae</taxon>
        <taxon>Ruegeria</taxon>
    </lineage>
</organism>
<feature type="compositionally biased region" description="Basic and acidic residues" evidence="1">
    <location>
        <begin position="417"/>
        <end position="426"/>
    </location>
</feature>
<dbReference type="RefSeq" id="WP_138844192.1">
    <property type="nucleotide sequence ID" value="NZ_VCPD01000006.1"/>
</dbReference>
<reference evidence="3 4" key="1">
    <citation type="submission" date="2019-05" db="EMBL/GenBank/DDBJ databases">
        <title>Ruegeria sp. nov., isolated from tidal flat.</title>
        <authorList>
            <person name="Kim W."/>
        </authorList>
    </citation>
    <scope>NUCLEOTIDE SEQUENCE [LARGE SCALE GENOMIC DNA]</scope>
    <source>
        <strain evidence="3 4">CAU 1488</strain>
    </source>
</reference>
<evidence type="ECO:0000256" key="1">
    <source>
        <dbReference type="SAM" id="MobiDB-lite"/>
    </source>
</evidence>
<accession>A0ABY2WUA3</accession>
<dbReference type="Proteomes" id="UP001193035">
    <property type="component" value="Unassembled WGS sequence"/>
</dbReference>
<gene>
    <name evidence="3" type="ORF">FGK63_16300</name>
</gene>
<proteinExistence type="predicted"/>